<protein>
    <submittedName>
        <fullName evidence="2">Uncharacterized protein</fullName>
    </submittedName>
</protein>
<accession>A0A4Z1JSU8</accession>
<gene>
    <name evidence="2" type="ORF">BELL_0294g00050</name>
</gene>
<organism evidence="2 3">
    <name type="scientific">Botrytis elliptica</name>
    <dbReference type="NCBI Taxonomy" id="278938"/>
    <lineage>
        <taxon>Eukaryota</taxon>
        <taxon>Fungi</taxon>
        <taxon>Dikarya</taxon>
        <taxon>Ascomycota</taxon>
        <taxon>Pezizomycotina</taxon>
        <taxon>Leotiomycetes</taxon>
        <taxon>Helotiales</taxon>
        <taxon>Sclerotiniaceae</taxon>
        <taxon>Botrytis</taxon>
    </lineage>
</organism>
<evidence type="ECO:0000313" key="3">
    <source>
        <dbReference type="Proteomes" id="UP000297229"/>
    </source>
</evidence>
<dbReference type="Proteomes" id="UP000297229">
    <property type="component" value="Unassembled WGS sequence"/>
</dbReference>
<keyword evidence="3" id="KW-1185">Reference proteome</keyword>
<dbReference type="EMBL" id="PQXM01000292">
    <property type="protein sequence ID" value="TGO74282.1"/>
    <property type="molecule type" value="Genomic_DNA"/>
</dbReference>
<evidence type="ECO:0000313" key="2">
    <source>
        <dbReference type="EMBL" id="TGO74282.1"/>
    </source>
</evidence>
<dbReference type="AlphaFoldDB" id="A0A4Z1JSU8"/>
<sequence>MMTGKRKATEIDDFQPLIKIDNDEHLPVVDLDCNQVRQEIHNFISSGEMNDKTSKEQPVSEVKLISGYDKGSGSNVYYNAVAFFKKRDLKKSMTPVLPSPPLLPHSVSSPSNSISSTLIAMCSRSAKNKRLSKPAGPYDVSGIELEEEDTESVLSRNRQNISRWQRSPYKNS</sequence>
<proteinExistence type="predicted"/>
<evidence type="ECO:0000256" key="1">
    <source>
        <dbReference type="SAM" id="MobiDB-lite"/>
    </source>
</evidence>
<comment type="caution">
    <text evidence="2">The sequence shown here is derived from an EMBL/GenBank/DDBJ whole genome shotgun (WGS) entry which is preliminary data.</text>
</comment>
<reference evidence="2 3" key="1">
    <citation type="submission" date="2017-12" db="EMBL/GenBank/DDBJ databases">
        <title>Comparative genomics of Botrytis spp.</title>
        <authorList>
            <person name="Valero-Jimenez C.A."/>
            <person name="Tapia P."/>
            <person name="Veloso J."/>
            <person name="Silva-Moreno E."/>
            <person name="Staats M."/>
            <person name="Valdes J.H."/>
            <person name="Van Kan J.A.L."/>
        </authorList>
    </citation>
    <scope>NUCLEOTIDE SEQUENCE [LARGE SCALE GENOMIC DNA]</scope>
    <source>
        <strain evidence="2 3">Be9601</strain>
    </source>
</reference>
<feature type="region of interest" description="Disordered" evidence="1">
    <location>
        <begin position="129"/>
        <end position="172"/>
    </location>
</feature>
<name>A0A4Z1JSU8_9HELO</name>
<feature type="compositionally biased region" description="Polar residues" evidence="1">
    <location>
        <begin position="152"/>
        <end position="172"/>
    </location>
</feature>